<name>A0A645CW72_9ZZZZ</name>
<dbReference type="InterPro" id="IPR018319">
    <property type="entry name" value="SelA-like"/>
</dbReference>
<dbReference type="InterPro" id="IPR004534">
    <property type="entry name" value="SelA_trans"/>
</dbReference>
<dbReference type="GO" id="GO:0004125">
    <property type="term" value="F:L-seryl-tRNA(Sec) selenium transferase activity"/>
    <property type="evidence" value="ECO:0007669"/>
    <property type="project" value="UniProtKB-EC"/>
</dbReference>
<dbReference type="GO" id="GO:0001514">
    <property type="term" value="P:selenocysteine incorporation"/>
    <property type="evidence" value="ECO:0007669"/>
    <property type="project" value="InterPro"/>
</dbReference>
<dbReference type="PANTHER" id="PTHR32328">
    <property type="entry name" value="L-SERYL-TRNA(SEC) SELENIUM TRANSFERASE"/>
    <property type="match status" value="1"/>
</dbReference>
<comment type="cofactor">
    <cofactor evidence="1">
        <name>pyridoxal 5'-phosphate</name>
        <dbReference type="ChEBI" id="CHEBI:597326"/>
    </cofactor>
</comment>
<reference evidence="4" key="1">
    <citation type="submission" date="2019-08" db="EMBL/GenBank/DDBJ databases">
        <authorList>
            <person name="Kucharzyk K."/>
            <person name="Murdoch R.W."/>
            <person name="Higgins S."/>
            <person name="Loffler F."/>
        </authorList>
    </citation>
    <scope>NUCLEOTIDE SEQUENCE</scope>
</reference>
<evidence type="ECO:0000256" key="2">
    <source>
        <dbReference type="ARBA" id="ARBA00022679"/>
    </source>
</evidence>
<dbReference type="AlphaFoldDB" id="A0A645CW72"/>
<comment type="caution">
    <text evidence="4">The sequence shown here is derived from an EMBL/GenBank/DDBJ whole genome shotgun (WGS) entry which is preliminary data.</text>
</comment>
<protein>
    <submittedName>
        <fullName evidence="4">L-seryl-tRNA(Sec) selenium transferase</fullName>
        <ecNumber evidence="4">2.9.1.1</ecNumber>
    </submittedName>
</protein>
<evidence type="ECO:0000313" key="4">
    <source>
        <dbReference type="EMBL" id="MPM81159.1"/>
    </source>
</evidence>
<dbReference type="HAMAP" id="MF_00423">
    <property type="entry name" value="SelA"/>
    <property type="match status" value="1"/>
</dbReference>
<evidence type="ECO:0000256" key="1">
    <source>
        <dbReference type="ARBA" id="ARBA00001933"/>
    </source>
</evidence>
<evidence type="ECO:0000256" key="3">
    <source>
        <dbReference type="ARBA" id="ARBA00022898"/>
    </source>
</evidence>
<proteinExistence type="inferred from homology"/>
<dbReference type="EC" id="2.9.1.1" evidence="4"/>
<accession>A0A645CW72</accession>
<keyword evidence="3" id="KW-0663">Pyridoxal phosphate</keyword>
<dbReference type="GO" id="GO:0005737">
    <property type="term" value="C:cytoplasm"/>
    <property type="evidence" value="ECO:0007669"/>
    <property type="project" value="InterPro"/>
</dbReference>
<dbReference type="EMBL" id="VSSQ01030584">
    <property type="protein sequence ID" value="MPM81159.1"/>
    <property type="molecule type" value="Genomic_DNA"/>
</dbReference>
<dbReference type="Pfam" id="PF03841">
    <property type="entry name" value="SelA"/>
    <property type="match status" value="1"/>
</dbReference>
<dbReference type="Gene3D" id="3.90.1150.180">
    <property type="match status" value="1"/>
</dbReference>
<gene>
    <name evidence="4" type="primary">selA_11</name>
    <name evidence="4" type="ORF">SDC9_128211</name>
</gene>
<keyword evidence="2 4" id="KW-0808">Transferase</keyword>
<organism evidence="4">
    <name type="scientific">bioreactor metagenome</name>
    <dbReference type="NCBI Taxonomy" id="1076179"/>
    <lineage>
        <taxon>unclassified sequences</taxon>
        <taxon>metagenomes</taxon>
        <taxon>ecological metagenomes</taxon>
    </lineage>
</organism>
<sequence length="153" mass="17420">MKRHPLNRALRIDKMTLAALEATLRLYLDEKKALQEIPVLRMMTESIDIIRQKADRLWMDVSMRMGPVAVCQMKEVYSAVGGGSMPLAEIPSVALAVMPKHMSVNQLDEAMRRYDPPIFGRIAKDQYLLDLRTIQDDEIIRVADGLVEVLQVK</sequence>
<dbReference type="PANTHER" id="PTHR32328:SF0">
    <property type="entry name" value="L-SERYL-TRNA(SEC) SELENIUM TRANSFERASE"/>
    <property type="match status" value="1"/>
</dbReference>